<dbReference type="SMART" id="SM00304">
    <property type="entry name" value="HAMP"/>
    <property type="match status" value="1"/>
</dbReference>
<dbReference type="InterPro" id="IPR036097">
    <property type="entry name" value="HisK_dim/P_sf"/>
</dbReference>
<dbReference type="GO" id="GO:0000155">
    <property type="term" value="F:phosphorelay sensor kinase activity"/>
    <property type="evidence" value="ECO:0007669"/>
    <property type="project" value="InterPro"/>
</dbReference>
<dbReference type="Pfam" id="PF02518">
    <property type="entry name" value="HATPase_c"/>
    <property type="match status" value="1"/>
</dbReference>
<evidence type="ECO:0000313" key="23">
    <source>
        <dbReference type="EMBL" id="NYZ67143.1"/>
    </source>
</evidence>
<feature type="transmembrane region" description="Helical" evidence="18">
    <location>
        <begin position="30"/>
        <end position="50"/>
    </location>
</feature>
<dbReference type="FunFam" id="3.30.565.10:FF:000010">
    <property type="entry name" value="Sensor histidine kinase RcsC"/>
    <property type="match status" value="1"/>
</dbReference>
<evidence type="ECO:0000256" key="12">
    <source>
        <dbReference type="ARBA" id="ARBA00023012"/>
    </source>
</evidence>
<dbReference type="PROSITE" id="PS50885">
    <property type="entry name" value="HAMP"/>
    <property type="match status" value="1"/>
</dbReference>
<dbReference type="SUPFAM" id="SSF55874">
    <property type="entry name" value="ATPase domain of HSP90 chaperone/DNA topoisomerase II/histidine kinase"/>
    <property type="match status" value="1"/>
</dbReference>
<dbReference type="FunFam" id="1.10.287.130:FF:000002">
    <property type="entry name" value="Two-component osmosensing histidine kinase"/>
    <property type="match status" value="1"/>
</dbReference>
<evidence type="ECO:0000256" key="10">
    <source>
        <dbReference type="ARBA" id="ARBA00022840"/>
    </source>
</evidence>
<keyword evidence="4" id="KW-1003">Cell membrane</keyword>
<evidence type="ECO:0000256" key="16">
    <source>
        <dbReference type="PROSITE-ProRule" id="PRU00169"/>
    </source>
</evidence>
<keyword evidence="9" id="KW-0418">Kinase</keyword>
<dbReference type="InterPro" id="IPR003660">
    <property type="entry name" value="HAMP_dom"/>
</dbReference>
<feature type="domain" description="Histidine kinase" evidence="19">
    <location>
        <begin position="431"/>
        <end position="671"/>
    </location>
</feature>
<dbReference type="InterPro" id="IPR001789">
    <property type="entry name" value="Sig_transdc_resp-reg_receiver"/>
</dbReference>
<dbReference type="Gene3D" id="1.10.287.130">
    <property type="match status" value="1"/>
</dbReference>
<comment type="subcellular location">
    <subcellularLocation>
        <location evidence="2">Cell membrane</location>
        <topology evidence="2">Multi-pass membrane protein</topology>
    </subcellularLocation>
</comment>
<dbReference type="Proteomes" id="UP000569732">
    <property type="component" value="Unassembled WGS sequence"/>
</dbReference>
<feature type="domain" description="PAC" evidence="21">
    <location>
        <begin position="344"/>
        <end position="395"/>
    </location>
</feature>
<evidence type="ECO:0000256" key="2">
    <source>
        <dbReference type="ARBA" id="ARBA00004651"/>
    </source>
</evidence>
<evidence type="ECO:0000259" key="22">
    <source>
        <dbReference type="PROSITE" id="PS50885"/>
    </source>
</evidence>
<dbReference type="SMART" id="SM00448">
    <property type="entry name" value="REC"/>
    <property type="match status" value="1"/>
</dbReference>
<keyword evidence="17" id="KW-0175">Coiled coil</keyword>
<organism evidence="23 24">
    <name type="scientific">Spartinivicinus marinus</name>
    <dbReference type="NCBI Taxonomy" id="2994442"/>
    <lineage>
        <taxon>Bacteria</taxon>
        <taxon>Pseudomonadati</taxon>
        <taxon>Pseudomonadota</taxon>
        <taxon>Gammaproteobacteria</taxon>
        <taxon>Oceanospirillales</taxon>
        <taxon>Zooshikellaceae</taxon>
        <taxon>Spartinivicinus</taxon>
    </lineage>
</organism>
<reference evidence="23 24" key="1">
    <citation type="submission" date="2020-07" db="EMBL/GenBank/DDBJ databases">
        <title>Endozoicomonas sp. nov., isolated from sediment.</title>
        <authorList>
            <person name="Gu T."/>
        </authorList>
    </citation>
    <scope>NUCLEOTIDE SEQUENCE [LARGE SCALE GENOMIC DNA]</scope>
    <source>
        <strain evidence="23 24">SM1973</strain>
    </source>
</reference>
<dbReference type="CDD" id="cd00082">
    <property type="entry name" value="HisKA"/>
    <property type="match status" value="1"/>
</dbReference>
<dbReference type="PROSITE" id="PS50110">
    <property type="entry name" value="RESPONSE_REGULATORY"/>
    <property type="match status" value="1"/>
</dbReference>
<dbReference type="InterPro" id="IPR005467">
    <property type="entry name" value="His_kinase_dom"/>
</dbReference>
<evidence type="ECO:0000259" key="21">
    <source>
        <dbReference type="PROSITE" id="PS50113"/>
    </source>
</evidence>
<dbReference type="Pfam" id="PF00512">
    <property type="entry name" value="HisKA"/>
    <property type="match status" value="1"/>
</dbReference>
<dbReference type="InterPro" id="IPR008207">
    <property type="entry name" value="Sig_transdc_His_kin_Hpt_dom"/>
</dbReference>
<dbReference type="SUPFAM" id="SSF55785">
    <property type="entry name" value="PYP-like sensor domain (PAS domain)"/>
    <property type="match status" value="1"/>
</dbReference>
<keyword evidence="10" id="KW-0067">ATP-binding</keyword>
<dbReference type="PANTHER" id="PTHR45339">
    <property type="entry name" value="HYBRID SIGNAL TRANSDUCTION HISTIDINE KINASE J"/>
    <property type="match status" value="1"/>
</dbReference>
<dbReference type="Pfam" id="PF08448">
    <property type="entry name" value="PAS_4"/>
    <property type="match status" value="1"/>
</dbReference>
<evidence type="ECO:0000256" key="4">
    <source>
        <dbReference type="ARBA" id="ARBA00022475"/>
    </source>
</evidence>
<name>A0A853I164_9GAMM</name>
<keyword evidence="13 18" id="KW-0472">Membrane</keyword>
<dbReference type="EC" id="2.7.13.3" evidence="3"/>
<dbReference type="InterPro" id="IPR035965">
    <property type="entry name" value="PAS-like_dom_sf"/>
</dbReference>
<comment type="catalytic activity">
    <reaction evidence="1">
        <text>ATP + protein L-histidine = ADP + protein N-phospho-L-histidine.</text>
        <dbReference type="EC" id="2.7.13.3"/>
    </reaction>
</comment>
<evidence type="ECO:0000256" key="1">
    <source>
        <dbReference type="ARBA" id="ARBA00000085"/>
    </source>
</evidence>
<dbReference type="Pfam" id="PF00072">
    <property type="entry name" value="Response_reg"/>
    <property type="match status" value="1"/>
</dbReference>
<dbReference type="PANTHER" id="PTHR45339:SF1">
    <property type="entry name" value="HYBRID SIGNAL TRANSDUCTION HISTIDINE KINASE J"/>
    <property type="match status" value="1"/>
</dbReference>
<evidence type="ECO:0000256" key="6">
    <source>
        <dbReference type="ARBA" id="ARBA00022679"/>
    </source>
</evidence>
<dbReference type="CDD" id="cd16922">
    <property type="entry name" value="HATPase_EvgS-ArcB-TorS-like"/>
    <property type="match status" value="1"/>
</dbReference>
<evidence type="ECO:0000313" key="24">
    <source>
        <dbReference type="Proteomes" id="UP000569732"/>
    </source>
</evidence>
<dbReference type="Gene3D" id="3.30.565.10">
    <property type="entry name" value="Histidine kinase-like ATPase, C-terminal domain"/>
    <property type="match status" value="1"/>
</dbReference>
<keyword evidence="5 16" id="KW-0597">Phosphoprotein</keyword>
<dbReference type="PRINTS" id="PR00344">
    <property type="entry name" value="BCTRLSENSOR"/>
</dbReference>
<keyword evidence="6" id="KW-0808">Transferase</keyword>
<dbReference type="Gene3D" id="3.40.50.2300">
    <property type="match status" value="1"/>
</dbReference>
<feature type="coiled-coil region" evidence="17">
    <location>
        <begin position="386"/>
        <end position="431"/>
    </location>
</feature>
<evidence type="ECO:0000256" key="3">
    <source>
        <dbReference type="ARBA" id="ARBA00012438"/>
    </source>
</evidence>
<keyword evidence="24" id="KW-1185">Reference proteome</keyword>
<dbReference type="CDD" id="cd17546">
    <property type="entry name" value="REC_hyHK_CKI1_RcsC-like"/>
    <property type="match status" value="1"/>
</dbReference>
<dbReference type="InterPro" id="IPR013656">
    <property type="entry name" value="PAS_4"/>
</dbReference>
<keyword evidence="11 18" id="KW-1133">Transmembrane helix</keyword>
<dbReference type="CDD" id="cd06225">
    <property type="entry name" value="HAMP"/>
    <property type="match status" value="1"/>
</dbReference>
<evidence type="ECO:0000256" key="15">
    <source>
        <dbReference type="ARBA" id="ARBA00068150"/>
    </source>
</evidence>
<comment type="subunit">
    <text evidence="14">At low DSF concentrations, interacts with RpfF.</text>
</comment>
<dbReference type="Gene3D" id="1.20.120.160">
    <property type="entry name" value="HPT domain"/>
    <property type="match status" value="1"/>
</dbReference>
<evidence type="ECO:0000259" key="20">
    <source>
        <dbReference type="PROSITE" id="PS50110"/>
    </source>
</evidence>
<dbReference type="SMART" id="SM00387">
    <property type="entry name" value="HATPase_c"/>
    <property type="match status" value="1"/>
</dbReference>
<dbReference type="InterPro" id="IPR000014">
    <property type="entry name" value="PAS"/>
</dbReference>
<protein>
    <recommendedName>
        <fullName evidence="15">Sensory/regulatory protein RpfC</fullName>
        <ecNumber evidence="3">2.7.13.3</ecNumber>
    </recommendedName>
</protein>
<dbReference type="GO" id="GO:0005886">
    <property type="term" value="C:plasma membrane"/>
    <property type="evidence" value="ECO:0007669"/>
    <property type="project" value="UniProtKB-SubCell"/>
</dbReference>
<dbReference type="RefSeq" id="WP_180569163.1">
    <property type="nucleotide sequence ID" value="NZ_JACCKB010000021.1"/>
</dbReference>
<dbReference type="EMBL" id="JACCKB010000021">
    <property type="protein sequence ID" value="NYZ67143.1"/>
    <property type="molecule type" value="Genomic_DNA"/>
</dbReference>
<keyword evidence="12" id="KW-0902">Two-component regulatory system</keyword>
<evidence type="ECO:0000256" key="17">
    <source>
        <dbReference type="SAM" id="Coils"/>
    </source>
</evidence>
<dbReference type="Gene3D" id="6.10.340.10">
    <property type="match status" value="1"/>
</dbReference>
<proteinExistence type="predicted"/>
<dbReference type="InterPro" id="IPR036890">
    <property type="entry name" value="HATPase_C_sf"/>
</dbReference>
<evidence type="ECO:0000256" key="5">
    <source>
        <dbReference type="ARBA" id="ARBA00022553"/>
    </source>
</evidence>
<dbReference type="InterPro" id="IPR011006">
    <property type="entry name" value="CheY-like_superfamily"/>
</dbReference>
<evidence type="ECO:0000256" key="9">
    <source>
        <dbReference type="ARBA" id="ARBA00022777"/>
    </source>
</evidence>
<dbReference type="SUPFAM" id="SSF52172">
    <property type="entry name" value="CheY-like"/>
    <property type="match status" value="1"/>
</dbReference>
<dbReference type="SMART" id="SM00388">
    <property type="entry name" value="HisKA"/>
    <property type="match status" value="1"/>
</dbReference>
<feature type="domain" description="HAMP" evidence="22">
    <location>
        <begin position="203"/>
        <end position="258"/>
    </location>
</feature>
<dbReference type="InterPro" id="IPR003594">
    <property type="entry name" value="HATPase_dom"/>
</dbReference>
<keyword evidence="7 18" id="KW-0812">Transmembrane</keyword>
<dbReference type="InterPro" id="IPR036641">
    <property type="entry name" value="HPT_dom_sf"/>
</dbReference>
<dbReference type="Pfam" id="PF01627">
    <property type="entry name" value="Hpt"/>
    <property type="match status" value="1"/>
</dbReference>
<accession>A0A853I164</accession>
<feature type="transmembrane region" description="Helical" evidence="18">
    <location>
        <begin position="177"/>
        <end position="201"/>
    </location>
</feature>
<dbReference type="AlphaFoldDB" id="A0A853I164"/>
<dbReference type="SUPFAM" id="SSF47384">
    <property type="entry name" value="Homodimeric domain of signal transducing histidine kinase"/>
    <property type="match status" value="1"/>
</dbReference>
<dbReference type="InterPro" id="IPR000700">
    <property type="entry name" value="PAS-assoc_C"/>
</dbReference>
<evidence type="ECO:0000256" key="8">
    <source>
        <dbReference type="ARBA" id="ARBA00022741"/>
    </source>
</evidence>
<sequence>MHSEILSSSKSGLPIKITESLASELLKVVFSFYLFITLAVTSVHMVSEWLHAKSGVSQELFAIAKTFQPILAKALWDVNQEQVSSVLSGLVAYPSVEGVILKGENGNIIGHAGQVPSSTLSSLVLSKASEGLKNDGQYIDESVYKFTVNFMHEGQPINIGEVVLFSSMNVILNEVKVGFFFIVVNAVLKTIVLWLLFFWVFNQRIRKPLAELTHAIKGIRLNLLISQKISINTKVRNEISLLAEAFNQMLTSLYRSKTTIDEKNKQLSESSARFQAILDNAPAIITIINKQNQYVMVNKEYERVFGSFASEQTGAQVNQNNINEQGSIAFSTNDDQVFEKQRPIEVEETIRLADGDHTYLLVKFPLYDSTTQIKDVGTIATDITKLKKAEQVIADYNTELEKTVNIRTQELEIAQQKASEANEAKSQFLANISHEIRTPLNAITGLAYLALKTRLSPKQKDYLNKIQSASQVLLGIINNTLDMSKIEAGKLAIESANFSLRNIVKNIEQMFTEQMQEKGLLFIVTLNPDIPDYLIGDALRLQQVFINLVNNAMKFTDSGTVSVKISEGGDCVNVTQQSITSKQVNIAVSESNPVFIRFCVKDTGIGIEESKIDSLFESFTQAEAATTRRYGGTGLGLAISRQLVELMGGVINVKSQLGCGSEFIVEIPFNLGYVPSQPVIEPNNPFACRGCRILVVEDNRVNQQVISELLNQVEIDVSVANNGSEAVAMLSCEYYQLVLMDIQMPGMSGYQTARKIRELPELKDVPIIALTSNALDSEREKATQAGMNDFLTKPIDPLVFYNCLSHWLKGCSTNSVVRLNRKTATQYNPIPDDLPGINTQVGIYRIKGNQLFYNKILNVFYTDHYTDGVQIKQLIEQKNFISAQKKLHALKGAAANIGADKLVFVATKLEKCCEQLNCKEQDISDFIEEHDKLIVGLYNWAGLESVPKNNGLTDTTIDRKISVDVTTYKKITVLRDSLSQHAFCANQQAVEIKSEMPTTCADVFEKLILAITAFDFDQALNIIDNMIKKLEVTTDYAE</sequence>
<gene>
    <name evidence="23" type="ORF">H0A36_14070</name>
</gene>
<feature type="domain" description="Response regulatory" evidence="20">
    <location>
        <begin position="692"/>
        <end position="808"/>
    </location>
</feature>
<evidence type="ECO:0000256" key="13">
    <source>
        <dbReference type="ARBA" id="ARBA00023136"/>
    </source>
</evidence>
<dbReference type="SUPFAM" id="SSF47226">
    <property type="entry name" value="Histidine-containing phosphotransfer domain, HPT domain"/>
    <property type="match status" value="1"/>
</dbReference>
<evidence type="ECO:0000256" key="18">
    <source>
        <dbReference type="SAM" id="Phobius"/>
    </source>
</evidence>
<dbReference type="Gene3D" id="3.30.450.20">
    <property type="entry name" value="PAS domain"/>
    <property type="match status" value="1"/>
</dbReference>
<evidence type="ECO:0000259" key="19">
    <source>
        <dbReference type="PROSITE" id="PS50109"/>
    </source>
</evidence>
<dbReference type="PROSITE" id="PS50113">
    <property type="entry name" value="PAC"/>
    <property type="match status" value="1"/>
</dbReference>
<dbReference type="GO" id="GO:0005524">
    <property type="term" value="F:ATP binding"/>
    <property type="evidence" value="ECO:0007669"/>
    <property type="project" value="UniProtKB-KW"/>
</dbReference>
<keyword evidence="8" id="KW-0547">Nucleotide-binding</keyword>
<feature type="modified residue" description="4-aspartylphosphate" evidence="16">
    <location>
        <position position="741"/>
    </location>
</feature>
<dbReference type="InterPro" id="IPR004358">
    <property type="entry name" value="Sig_transdc_His_kin-like_C"/>
</dbReference>
<evidence type="ECO:0000256" key="14">
    <source>
        <dbReference type="ARBA" id="ARBA00064003"/>
    </source>
</evidence>
<evidence type="ECO:0000256" key="7">
    <source>
        <dbReference type="ARBA" id="ARBA00022692"/>
    </source>
</evidence>
<evidence type="ECO:0000256" key="11">
    <source>
        <dbReference type="ARBA" id="ARBA00022989"/>
    </source>
</evidence>
<dbReference type="PROSITE" id="PS50109">
    <property type="entry name" value="HIS_KIN"/>
    <property type="match status" value="1"/>
</dbReference>
<comment type="caution">
    <text evidence="23">The sequence shown here is derived from an EMBL/GenBank/DDBJ whole genome shotgun (WGS) entry which is preliminary data.</text>
</comment>
<dbReference type="InterPro" id="IPR003661">
    <property type="entry name" value="HisK_dim/P_dom"/>
</dbReference>
<dbReference type="NCBIfam" id="TIGR00229">
    <property type="entry name" value="sensory_box"/>
    <property type="match status" value="1"/>
</dbReference>